<evidence type="ECO:0000256" key="4">
    <source>
        <dbReference type="SAM" id="SignalP"/>
    </source>
</evidence>
<dbReference type="OrthoDB" id="567542at2759"/>
<comment type="caution">
    <text evidence="6">The sequence shown here is derived from an EMBL/GenBank/DDBJ whole genome shotgun (WGS) entry which is preliminary data.</text>
</comment>
<evidence type="ECO:0000259" key="5">
    <source>
        <dbReference type="Pfam" id="PF03024"/>
    </source>
</evidence>
<sequence length="262" mass="30544">MLCRNQNASEMRHVIFVLLFLGLFHSISSQISVKDKRQLVNSCIDGNNHKQEPGPEDSLHQQCLPWRNNSCCTGNTTIHAHGGKMYGFNYNHCPNRKMSNKCLEHFVQDLCFYECSPNVGPWVQAVNMKMRRERFLDVPLCATDCDDWFHACKDDYTCTDNWTLNFKWINGTNHCRPESECRTFSDIFQNSSNFCERVWDHSWKYTSNSEPCMRIWFDGNQGNPNENVARWKIQQSNRAESFSVMPFSFMLPALIITSKLLV</sequence>
<evidence type="ECO:0000256" key="1">
    <source>
        <dbReference type="ARBA" id="ARBA00007932"/>
    </source>
</evidence>
<feature type="domain" description="Folate receptor-like" evidence="5">
    <location>
        <begin position="43"/>
        <end position="213"/>
    </location>
</feature>
<comment type="similarity">
    <text evidence="1">Belongs to the folate receptor family.</text>
</comment>
<protein>
    <recommendedName>
        <fullName evidence="5">Folate receptor-like domain-containing protein</fullName>
    </recommendedName>
</protein>
<feature type="chain" id="PRO_5035278146" description="Folate receptor-like domain-containing protein" evidence="4">
    <location>
        <begin position="30"/>
        <end position="262"/>
    </location>
</feature>
<dbReference type="Pfam" id="PF03024">
    <property type="entry name" value="Folate_rec"/>
    <property type="match status" value="1"/>
</dbReference>
<evidence type="ECO:0000313" key="7">
    <source>
        <dbReference type="Proteomes" id="UP000789390"/>
    </source>
</evidence>
<dbReference type="EMBL" id="CAKKLH010000124">
    <property type="protein sequence ID" value="CAH0104099.1"/>
    <property type="molecule type" value="Genomic_DNA"/>
</dbReference>
<dbReference type="Proteomes" id="UP000789390">
    <property type="component" value="Unassembled WGS sequence"/>
</dbReference>
<organism evidence="6 7">
    <name type="scientific">Daphnia galeata</name>
    <dbReference type="NCBI Taxonomy" id="27404"/>
    <lineage>
        <taxon>Eukaryota</taxon>
        <taxon>Metazoa</taxon>
        <taxon>Ecdysozoa</taxon>
        <taxon>Arthropoda</taxon>
        <taxon>Crustacea</taxon>
        <taxon>Branchiopoda</taxon>
        <taxon>Diplostraca</taxon>
        <taxon>Cladocera</taxon>
        <taxon>Anomopoda</taxon>
        <taxon>Daphniidae</taxon>
        <taxon>Daphnia</taxon>
    </lineage>
</organism>
<keyword evidence="7" id="KW-1185">Reference proteome</keyword>
<accession>A0A8J2RSK8</accession>
<name>A0A8J2RSK8_9CRUS</name>
<dbReference type="PANTHER" id="PTHR10517:SF14">
    <property type="entry name" value="FOLATE RECEPTOR 1-RELATED"/>
    <property type="match status" value="1"/>
</dbReference>
<feature type="signal peptide" evidence="4">
    <location>
        <begin position="1"/>
        <end position="29"/>
    </location>
</feature>
<gene>
    <name evidence="6" type="ORF">DGAL_LOCUS6811</name>
</gene>
<evidence type="ECO:0000256" key="2">
    <source>
        <dbReference type="ARBA" id="ARBA00022729"/>
    </source>
</evidence>
<reference evidence="6" key="1">
    <citation type="submission" date="2021-11" db="EMBL/GenBank/DDBJ databases">
        <authorList>
            <person name="Schell T."/>
        </authorList>
    </citation>
    <scope>NUCLEOTIDE SEQUENCE</scope>
    <source>
        <strain evidence="6">M5</strain>
    </source>
</reference>
<dbReference type="AlphaFoldDB" id="A0A8J2RSK8"/>
<evidence type="ECO:0000313" key="6">
    <source>
        <dbReference type="EMBL" id="CAH0104099.1"/>
    </source>
</evidence>
<dbReference type="PANTHER" id="PTHR10517">
    <property type="entry name" value="FOLATE RECEPTOR"/>
    <property type="match status" value="1"/>
</dbReference>
<dbReference type="GO" id="GO:0009897">
    <property type="term" value="C:external side of plasma membrane"/>
    <property type="evidence" value="ECO:0007669"/>
    <property type="project" value="TreeGrafter"/>
</dbReference>
<dbReference type="GO" id="GO:0038023">
    <property type="term" value="F:signaling receptor activity"/>
    <property type="evidence" value="ECO:0007669"/>
    <property type="project" value="TreeGrafter"/>
</dbReference>
<dbReference type="InterPro" id="IPR018143">
    <property type="entry name" value="Folate_rcpt-like"/>
</dbReference>
<dbReference type="InterPro" id="IPR004269">
    <property type="entry name" value="Folate_rcpt"/>
</dbReference>
<evidence type="ECO:0000256" key="3">
    <source>
        <dbReference type="ARBA" id="ARBA00023157"/>
    </source>
</evidence>
<keyword evidence="3" id="KW-1015">Disulfide bond</keyword>
<proteinExistence type="inferred from homology"/>
<keyword evidence="2 4" id="KW-0732">Signal</keyword>